<protein>
    <submittedName>
        <fullName evidence="1">Uncharacterized protein</fullName>
    </submittedName>
</protein>
<sequence>MGKSKRGNDNCSDYGELLSMTTALYSSEKPQDLTHLPGGQYELAAVNLWDSNLSSMLYAKKVIFKRHFLLPGFPSDGFPIIRELKALANVPIQYRTINEFPKTDRQTDKTDSRNRNDYRFLVEQWLERIEYLCQTFDFLEVLPVSALLRSWQSQYLPNAYVMLKQRETIKQVSLDIIEAMDPECLTDNRVLSEEGWRQLFINWDEESL</sequence>
<proteinExistence type="predicted"/>
<name>A0A5M3TEW9_LIMPL</name>
<organism evidence="1 2">
    <name type="scientific">Limnospira platensis NIES-46</name>
    <dbReference type="NCBI Taxonomy" id="1236695"/>
    <lineage>
        <taxon>Bacteria</taxon>
        <taxon>Bacillati</taxon>
        <taxon>Cyanobacteriota</taxon>
        <taxon>Cyanophyceae</taxon>
        <taxon>Oscillatoriophycideae</taxon>
        <taxon>Oscillatoriales</taxon>
        <taxon>Sirenicapillariaceae</taxon>
        <taxon>Limnospira</taxon>
    </lineage>
</organism>
<keyword evidence="2" id="KW-1185">Reference proteome</keyword>
<reference evidence="1 2" key="1">
    <citation type="journal article" date="2019" name="J Genomics">
        <title>The Draft Genome of a Hydrogen-producing Cyanobacterium, Arthrospira platensis NIES-46.</title>
        <authorList>
            <person name="Suzuki S."/>
            <person name="Yamaguchi H."/>
            <person name="Kawachi M."/>
        </authorList>
    </citation>
    <scope>NUCLEOTIDE SEQUENCE [LARGE SCALE GENOMIC DNA]</scope>
    <source>
        <strain evidence="1 2">NIES-46</strain>
    </source>
</reference>
<evidence type="ECO:0000313" key="1">
    <source>
        <dbReference type="EMBL" id="GCE96661.1"/>
    </source>
</evidence>
<accession>A0A5M3TEW9</accession>
<comment type="caution">
    <text evidence="1">The sequence shown here is derived from an EMBL/GenBank/DDBJ whole genome shotgun (WGS) entry which is preliminary data.</text>
</comment>
<evidence type="ECO:0000313" key="2">
    <source>
        <dbReference type="Proteomes" id="UP000326169"/>
    </source>
</evidence>
<gene>
    <name evidence="1" type="ORF">NIES46_47330</name>
</gene>
<dbReference type="Proteomes" id="UP000326169">
    <property type="component" value="Unassembled WGS sequence"/>
</dbReference>
<dbReference type="EMBL" id="BIMW01000221">
    <property type="protein sequence ID" value="GCE96661.1"/>
    <property type="molecule type" value="Genomic_DNA"/>
</dbReference>